<evidence type="ECO:0000259" key="7">
    <source>
        <dbReference type="PROSITE" id="PS51198"/>
    </source>
</evidence>
<dbReference type="InterPro" id="IPR027417">
    <property type="entry name" value="P-loop_NTPase"/>
</dbReference>
<name>Q1Q568_KUEST</name>
<evidence type="ECO:0000256" key="2">
    <source>
        <dbReference type="ARBA" id="ARBA00022801"/>
    </source>
</evidence>
<evidence type="ECO:0000256" key="4">
    <source>
        <dbReference type="ARBA" id="ARBA00022840"/>
    </source>
</evidence>
<organism evidence="8">
    <name type="scientific">Kuenenia stuttgartiensis</name>
    <dbReference type="NCBI Taxonomy" id="174633"/>
    <lineage>
        <taxon>Bacteria</taxon>
        <taxon>Pseudomonadati</taxon>
        <taxon>Planctomycetota</taxon>
        <taxon>Candidatus Brocadiia</taxon>
        <taxon>Candidatus Brocadiales</taxon>
        <taxon>Candidatus Brocadiaceae</taxon>
        <taxon>Candidatus Kuenenia</taxon>
    </lineage>
</organism>
<accession>Q1Q568</accession>
<dbReference type="GO" id="GO:0005524">
    <property type="term" value="F:ATP binding"/>
    <property type="evidence" value="ECO:0007669"/>
    <property type="project" value="UniProtKB-UniRule"/>
</dbReference>
<proteinExistence type="predicted"/>
<feature type="binding site" evidence="6">
    <location>
        <begin position="28"/>
        <end position="35"/>
    </location>
    <ligand>
        <name>ATP</name>
        <dbReference type="ChEBI" id="CHEBI:30616"/>
    </ligand>
</feature>
<dbReference type="InterPro" id="IPR000212">
    <property type="entry name" value="DNA_helicase_UvrD/REP"/>
</dbReference>
<evidence type="ECO:0000256" key="3">
    <source>
        <dbReference type="ARBA" id="ARBA00022806"/>
    </source>
</evidence>
<dbReference type="Gene3D" id="3.40.50.300">
    <property type="entry name" value="P-loop containing nucleotide triphosphate hydrolases"/>
    <property type="match status" value="2"/>
</dbReference>
<keyword evidence="2 6" id="KW-0378">Hydrolase</keyword>
<keyword evidence="4 6" id="KW-0067">ATP-binding</keyword>
<evidence type="ECO:0000256" key="6">
    <source>
        <dbReference type="PROSITE-ProRule" id="PRU00560"/>
    </source>
</evidence>
<dbReference type="GO" id="GO:0043138">
    <property type="term" value="F:3'-5' DNA helicase activity"/>
    <property type="evidence" value="ECO:0007669"/>
    <property type="project" value="TreeGrafter"/>
</dbReference>
<keyword evidence="1 6" id="KW-0547">Nucleotide-binding</keyword>
<dbReference type="PANTHER" id="PTHR11070">
    <property type="entry name" value="UVRD / RECB / PCRA DNA HELICASE FAMILY MEMBER"/>
    <property type="match status" value="1"/>
</dbReference>
<dbReference type="InterPro" id="IPR014016">
    <property type="entry name" value="UvrD-like_ATP-bd"/>
</dbReference>
<evidence type="ECO:0000256" key="5">
    <source>
        <dbReference type="ARBA" id="ARBA00034923"/>
    </source>
</evidence>
<dbReference type="EMBL" id="CT573071">
    <property type="protein sequence ID" value="CAJ75156.1"/>
    <property type="molecule type" value="Genomic_DNA"/>
</dbReference>
<dbReference type="GO" id="GO:0003677">
    <property type="term" value="F:DNA binding"/>
    <property type="evidence" value="ECO:0007669"/>
    <property type="project" value="InterPro"/>
</dbReference>
<dbReference type="PROSITE" id="PS51198">
    <property type="entry name" value="UVRD_HELICASE_ATP_BIND"/>
    <property type="match status" value="1"/>
</dbReference>
<evidence type="ECO:0000256" key="1">
    <source>
        <dbReference type="ARBA" id="ARBA00022741"/>
    </source>
</evidence>
<reference evidence="8" key="1">
    <citation type="journal article" date="2006" name="Nature">
        <title>Deciphering the evolution and metabolism of an anammox bacterium from a community genome.</title>
        <authorList>
            <person name="Strous M."/>
            <person name="Pelletier E."/>
            <person name="Mangenot S."/>
            <person name="Rattei T."/>
            <person name="Lehner A."/>
            <person name="Taylor M.W."/>
            <person name="Horn M."/>
            <person name="Daims H."/>
            <person name="Bartol-Mavel D."/>
            <person name="Wincker P."/>
            <person name="Barbe V."/>
            <person name="Fonknechten N."/>
            <person name="Vallenet D."/>
            <person name="Segurens B."/>
            <person name="Schenowitz-Truong C."/>
            <person name="Medigue C."/>
            <person name="Collingro A."/>
            <person name="Snel B."/>
            <person name="Dutilh B.E."/>
            <person name="OpDenCamp H.J.M."/>
            <person name="vanDerDrift C."/>
            <person name="Cirpus I."/>
            <person name="vanDePas-Schoonen K.T."/>
            <person name="Harhangi H.R."/>
            <person name="vanNiftrik L."/>
            <person name="Schmid M."/>
            <person name="Keltjens J."/>
            <person name="vanDeVossenberg J."/>
            <person name="Kartal B."/>
            <person name="Meier H."/>
            <person name="Frishman D."/>
            <person name="Huynen M.A."/>
            <person name="Mewes H."/>
            <person name="Weissenbach J."/>
            <person name="Jetten M.S.M."/>
            <person name="Wagner M."/>
            <person name="LePaslier D."/>
        </authorList>
    </citation>
    <scope>NUCLEOTIDE SEQUENCE</scope>
</reference>
<sequence>MSNNLIPTKADTEIKECIDENRSFSVISGAGSGKTQSLLTALSYIRDSKAGELRKKDQKIICITYTNRAVGVISSRLNFDEIFYVSTLHSFLWTVINRFSTDIRKTLIDHHIPAQIAKKQEDDNGGSSKVAVSAREKIASLQEDIKSLREVSDFSYSDNSTFSNYSEGQLSHDDIIAIAGHLITNNTILQKIMAQKYPYVFVDEAQDTFTEIVMALNTLCSGTGLPIVGYFGDPVQQIYDKRAGDFSGPEGFKLIKKEENFRCSKAVVNLLNAFRTDIQQVSAGEASKLEGSVEIRLVAAELPEGPRKRYTDEQIERVSAKFNDILKIWDLHENEETKYLFLVRQMIAKRLGFERLQKLFTGLYASTHAQEDYEHGDHFLLKPFIKVISPLMIAHRTNNQKEALDILRNSSPAFNPKGKNANKSLRKMRDLAKSLIEELSEKWASHTLREILLFCQKNEIIEVSERLSRHLERSPRNEEYNKDINEIDKEDWLVDEFFKMRTDEIEPYADFINEHTPYSTQHGVKGEEYKNVVVVYDDIEAAWNLYSFTKMLVPEIAGSPTEGQLDRSIRLAYVSFSRAVENLRIILFTADPEGTKNILIEKSLFREDQVIIN</sequence>
<evidence type="ECO:0000313" key="8">
    <source>
        <dbReference type="EMBL" id="CAJ75156.1"/>
    </source>
</evidence>
<dbReference type="RefSeq" id="WP_169704433.1">
    <property type="nucleotide sequence ID" value="NZ_OCTL01000150.1"/>
</dbReference>
<gene>
    <name evidence="8" type="primary">rep</name>
    <name evidence="8" type="ORF">kuste4394</name>
</gene>
<reference evidence="8" key="2">
    <citation type="submission" date="2006-01" db="EMBL/GenBank/DDBJ databases">
        <authorList>
            <person name="Genoscope"/>
        </authorList>
    </citation>
    <scope>NUCLEOTIDE SEQUENCE</scope>
</reference>
<dbReference type="SUPFAM" id="SSF52540">
    <property type="entry name" value="P-loop containing nucleoside triphosphate hydrolases"/>
    <property type="match status" value="1"/>
</dbReference>
<feature type="domain" description="UvrD-like helicase ATP-binding" evidence="7">
    <location>
        <begin position="7"/>
        <end position="277"/>
    </location>
</feature>
<dbReference type="GO" id="GO:0000725">
    <property type="term" value="P:recombinational repair"/>
    <property type="evidence" value="ECO:0007669"/>
    <property type="project" value="TreeGrafter"/>
</dbReference>
<keyword evidence="3 6" id="KW-0347">Helicase</keyword>
<protein>
    <recommendedName>
        <fullName evidence="5">DNA 3'-5' helicase II</fullName>
    </recommendedName>
</protein>
<dbReference type="AlphaFoldDB" id="Q1Q568"/>
<dbReference type="GO" id="GO:0016787">
    <property type="term" value="F:hydrolase activity"/>
    <property type="evidence" value="ECO:0007669"/>
    <property type="project" value="UniProtKB-UniRule"/>
</dbReference>
<dbReference type="Pfam" id="PF00580">
    <property type="entry name" value="UvrD-helicase"/>
    <property type="match status" value="1"/>
</dbReference>
<dbReference type="PANTHER" id="PTHR11070:SF2">
    <property type="entry name" value="ATP-DEPENDENT DNA HELICASE SRS2"/>
    <property type="match status" value="1"/>
</dbReference>